<evidence type="ECO:0000313" key="2">
    <source>
        <dbReference type="Proteomes" id="UP001172457"/>
    </source>
</evidence>
<accession>A0AA38WQU5</accession>
<name>A0AA38WQU5_9ASTR</name>
<comment type="caution">
    <text evidence="1">The sequence shown here is derived from an EMBL/GenBank/DDBJ whole genome shotgun (WGS) entry which is preliminary data.</text>
</comment>
<dbReference type="AlphaFoldDB" id="A0AA38WQU5"/>
<proteinExistence type="predicted"/>
<gene>
    <name evidence="1" type="ORF">OSB04_007380</name>
</gene>
<evidence type="ECO:0000313" key="1">
    <source>
        <dbReference type="EMBL" id="KAJ9562220.1"/>
    </source>
</evidence>
<dbReference type="Proteomes" id="UP001172457">
    <property type="component" value="Chromosome 2"/>
</dbReference>
<keyword evidence="2" id="KW-1185">Reference proteome</keyword>
<reference evidence="1" key="1">
    <citation type="submission" date="2023-03" db="EMBL/GenBank/DDBJ databases">
        <title>Chromosome-scale reference genome and RAD-based genetic map of yellow starthistle (Centaurea solstitialis) reveal putative structural variation and QTLs associated with invader traits.</title>
        <authorList>
            <person name="Reatini B."/>
            <person name="Cang F.A."/>
            <person name="Jiang Q."/>
            <person name="Mckibben M.T.W."/>
            <person name="Barker M.S."/>
            <person name="Rieseberg L.H."/>
            <person name="Dlugosch K.M."/>
        </authorList>
    </citation>
    <scope>NUCLEOTIDE SEQUENCE</scope>
    <source>
        <strain evidence="1">CAN-66</strain>
        <tissue evidence="1">Leaf</tissue>
    </source>
</reference>
<organism evidence="1 2">
    <name type="scientific">Centaurea solstitialis</name>
    <name type="common">yellow star-thistle</name>
    <dbReference type="NCBI Taxonomy" id="347529"/>
    <lineage>
        <taxon>Eukaryota</taxon>
        <taxon>Viridiplantae</taxon>
        <taxon>Streptophyta</taxon>
        <taxon>Embryophyta</taxon>
        <taxon>Tracheophyta</taxon>
        <taxon>Spermatophyta</taxon>
        <taxon>Magnoliopsida</taxon>
        <taxon>eudicotyledons</taxon>
        <taxon>Gunneridae</taxon>
        <taxon>Pentapetalae</taxon>
        <taxon>asterids</taxon>
        <taxon>campanulids</taxon>
        <taxon>Asterales</taxon>
        <taxon>Asteraceae</taxon>
        <taxon>Carduoideae</taxon>
        <taxon>Cardueae</taxon>
        <taxon>Centaureinae</taxon>
        <taxon>Centaurea</taxon>
    </lineage>
</organism>
<sequence>MASAIDFEPNVTIEGRLSTSSNCSWTSSVSNHEQYTQATGKVRKSGKWRKMLKEVVEEGKRSIFGSSKPLIFRYDVVSYALNFDEGNHSDEHY</sequence>
<protein>
    <submittedName>
        <fullName evidence="1">Uncharacterized protein</fullName>
    </submittedName>
</protein>
<dbReference type="EMBL" id="JARYMX010000002">
    <property type="protein sequence ID" value="KAJ9562220.1"/>
    <property type="molecule type" value="Genomic_DNA"/>
</dbReference>